<evidence type="ECO:0000313" key="2">
    <source>
        <dbReference type="EMBL" id="KAF0893688.1"/>
    </source>
</evidence>
<gene>
    <name evidence="2" type="ORF">E2562_029187</name>
</gene>
<dbReference type="EMBL" id="SPHZ02000011">
    <property type="protein sequence ID" value="KAF0893688.1"/>
    <property type="molecule type" value="Genomic_DNA"/>
</dbReference>
<name>A0A6G1BZV2_9ORYZ</name>
<evidence type="ECO:0000313" key="3">
    <source>
        <dbReference type="Proteomes" id="UP000479710"/>
    </source>
</evidence>
<feature type="region of interest" description="Disordered" evidence="1">
    <location>
        <begin position="26"/>
        <end position="53"/>
    </location>
</feature>
<proteinExistence type="predicted"/>
<organism evidence="2 3">
    <name type="scientific">Oryza meyeriana var. granulata</name>
    <dbReference type="NCBI Taxonomy" id="110450"/>
    <lineage>
        <taxon>Eukaryota</taxon>
        <taxon>Viridiplantae</taxon>
        <taxon>Streptophyta</taxon>
        <taxon>Embryophyta</taxon>
        <taxon>Tracheophyta</taxon>
        <taxon>Spermatophyta</taxon>
        <taxon>Magnoliopsida</taxon>
        <taxon>Liliopsida</taxon>
        <taxon>Poales</taxon>
        <taxon>Poaceae</taxon>
        <taxon>BOP clade</taxon>
        <taxon>Oryzoideae</taxon>
        <taxon>Oryzeae</taxon>
        <taxon>Oryzinae</taxon>
        <taxon>Oryza</taxon>
        <taxon>Oryza meyeriana</taxon>
    </lineage>
</organism>
<reference evidence="2 3" key="1">
    <citation type="submission" date="2019-11" db="EMBL/GenBank/DDBJ databases">
        <title>Whole genome sequence of Oryza granulata.</title>
        <authorList>
            <person name="Li W."/>
        </authorList>
    </citation>
    <scope>NUCLEOTIDE SEQUENCE [LARGE SCALE GENOMIC DNA]</scope>
    <source>
        <strain evidence="3">cv. Menghai</strain>
        <tissue evidence="2">Leaf</tissue>
    </source>
</reference>
<accession>A0A6G1BZV2</accession>
<sequence length="64" mass="6405">MKSEVVEDRGGQPEILRYTEKVPCERGNASMVPGGDSGGTVLAGREGGGSVVPSSDGGVMALVA</sequence>
<dbReference type="Proteomes" id="UP000479710">
    <property type="component" value="Unassembled WGS sequence"/>
</dbReference>
<evidence type="ECO:0000256" key="1">
    <source>
        <dbReference type="SAM" id="MobiDB-lite"/>
    </source>
</evidence>
<dbReference type="AlphaFoldDB" id="A0A6G1BZV2"/>
<comment type="caution">
    <text evidence="2">The sequence shown here is derived from an EMBL/GenBank/DDBJ whole genome shotgun (WGS) entry which is preliminary data.</text>
</comment>
<protein>
    <submittedName>
        <fullName evidence="2">Uncharacterized protein</fullName>
    </submittedName>
</protein>
<keyword evidence="3" id="KW-1185">Reference proteome</keyword>